<dbReference type="InterPro" id="IPR023165">
    <property type="entry name" value="rRNA_Ade_diMease-like_C"/>
</dbReference>
<feature type="domain" description="Ribosomal RNA adenine methylase transferase N-terminal" evidence="9">
    <location>
        <begin position="18"/>
        <end position="200"/>
    </location>
</feature>
<evidence type="ECO:0000313" key="11">
    <source>
        <dbReference type="Proteomes" id="UP000053051"/>
    </source>
</evidence>
<feature type="binding site" evidence="7 8">
    <location>
        <position position="60"/>
    </location>
    <ligand>
        <name>S-adenosyl-L-methionine</name>
        <dbReference type="ChEBI" id="CHEBI:59789"/>
    </ligand>
</feature>
<dbReference type="PROSITE" id="PS01131">
    <property type="entry name" value="RRNA_A_DIMETH"/>
    <property type="match status" value="1"/>
</dbReference>
<dbReference type="CDD" id="cd02440">
    <property type="entry name" value="AdoMet_MTases"/>
    <property type="match status" value="1"/>
</dbReference>
<comment type="similarity">
    <text evidence="7">Belongs to the class I-like SAM-binding methyltransferase superfamily. rRNA adenine N(6)-methyltransferase family. RsmA subfamily.</text>
</comment>
<dbReference type="PANTHER" id="PTHR11727">
    <property type="entry name" value="DIMETHYLADENOSINE TRANSFERASE"/>
    <property type="match status" value="1"/>
</dbReference>
<sequence>MVKPRRCLAQHWLKSENALNNLIKAACCELDQDIILEIGPGTGILTRRLLPLVKFLVGVELDKDLCKLLVNKLGKKENFLLLQGDFLSLDISSTLVNLSICQQPNKVVANIPYNITGPIIEKLLGRISQPNKQPYELIILLIQKEVAQRLVAEPGSRNCGALTVKVQYLAECKMIASVPAEAFYPKPKVDSAIVSLYPRKICKPANNPKQLEALVKLGFRTKRKMLRNNLQSVIERDHLIKLLEHLQINPHARAEDLSLQQWIKLSNKIC</sequence>
<reference evidence="10 11" key="1">
    <citation type="submission" date="2012-05" db="EMBL/GenBank/DDBJ databases">
        <authorList>
            <person name="Hilton J."/>
        </authorList>
    </citation>
    <scope>NUCLEOTIDE SEQUENCE [LARGE SCALE GENOMIC DNA]</scope>
    <source>
        <strain evidence="10 11">HH01</strain>
    </source>
</reference>
<proteinExistence type="inferred from homology"/>
<feature type="binding site" evidence="7 8">
    <location>
        <position position="39"/>
    </location>
    <ligand>
        <name>S-adenosyl-L-methionine</name>
        <dbReference type="ChEBI" id="CHEBI:59789"/>
    </ligand>
</feature>
<dbReference type="OrthoDB" id="9814755at2"/>
<keyword evidence="1 7" id="KW-0963">Cytoplasm</keyword>
<feature type="binding site" evidence="7 8">
    <location>
        <position position="13"/>
    </location>
    <ligand>
        <name>S-adenosyl-L-methionine</name>
        <dbReference type="ChEBI" id="CHEBI:59789"/>
    </ligand>
</feature>
<keyword evidence="2 7" id="KW-0698">rRNA processing</keyword>
<evidence type="ECO:0000256" key="6">
    <source>
        <dbReference type="ARBA" id="ARBA00022884"/>
    </source>
</evidence>
<evidence type="ECO:0000256" key="5">
    <source>
        <dbReference type="ARBA" id="ARBA00022691"/>
    </source>
</evidence>
<comment type="caution">
    <text evidence="10">The sequence shown here is derived from an EMBL/GenBank/DDBJ whole genome shotgun (WGS) entry which is preliminary data.</text>
</comment>
<dbReference type="Pfam" id="PF00398">
    <property type="entry name" value="RrnaAD"/>
    <property type="match status" value="1"/>
</dbReference>
<dbReference type="SMART" id="SM00650">
    <property type="entry name" value="rADc"/>
    <property type="match status" value="1"/>
</dbReference>
<comment type="catalytic activity">
    <reaction evidence="7">
        <text>adenosine(1518)/adenosine(1519) in 16S rRNA + 4 S-adenosyl-L-methionine = N(6)-dimethyladenosine(1518)/N(6)-dimethyladenosine(1519) in 16S rRNA + 4 S-adenosyl-L-homocysteine + 4 H(+)</text>
        <dbReference type="Rhea" id="RHEA:19609"/>
        <dbReference type="Rhea" id="RHEA-COMP:10232"/>
        <dbReference type="Rhea" id="RHEA-COMP:10233"/>
        <dbReference type="ChEBI" id="CHEBI:15378"/>
        <dbReference type="ChEBI" id="CHEBI:57856"/>
        <dbReference type="ChEBI" id="CHEBI:59789"/>
        <dbReference type="ChEBI" id="CHEBI:74411"/>
        <dbReference type="ChEBI" id="CHEBI:74493"/>
        <dbReference type="EC" id="2.1.1.182"/>
    </reaction>
</comment>
<dbReference type="FunFam" id="1.10.8.100:FF:000001">
    <property type="entry name" value="Ribosomal RNA small subunit methyltransferase A"/>
    <property type="match status" value="1"/>
</dbReference>
<keyword evidence="11" id="KW-1185">Reference proteome</keyword>
<comment type="subcellular location">
    <subcellularLocation>
        <location evidence="7">Cytoplasm</location>
    </subcellularLocation>
</comment>
<gene>
    <name evidence="7" type="primary">rsmA</name>
    <name evidence="7" type="synonym">ksgA</name>
    <name evidence="10" type="ORF">RINTHH_9310</name>
</gene>
<dbReference type="InterPro" id="IPR029063">
    <property type="entry name" value="SAM-dependent_MTases_sf"/>
</dbReference>
<evidence type="ECO:0000256" key="3">
    <source>
        <dbReference type="ARBA" id="ARBA00022603"/>
    </source>
</evidence>
<evidence type="ECO:0000256" key="4">
    <source>
        <dbReference type="ARBA" id="ARBA00022679"/>
    </source>
</evidence>
<dbReference type="PANTHER" id="PTHR11727:SF7">
    <property type="entry name" value="DIMETHYLADENOSINE TRANSFERASE-RELATED"/>
    <property type="match status" value="1"/>
</dbReference>
<feature type="binding site" evidence="7 8">
    <location>
        <position position="11"/>
    </location>
    <ligand>
        <name>S-adenosyl-L-methionine</name>
        <dbReference type="ChEBI" id="CHEBI:59789"/>
    </ligand>
</feature>
<feature type="binding site" evidence="7 8">
    <location>
        <position position="110"/>
    </location>
    <ligand>
        <name>S-adenosyl-L-methionine</name>
        <dbReference type="ChEBI" id="CHEBI:59789"/>
    </ligand>
</feature>
<dbReference type="InterPro" id="IPR020596">
    <property type="entry name" value="rRNA_Ade_Mease_Trfase_CS"/>
</dbReference>
<comment type="function">
    <text evidence="7">Specifically dimethylates two adjacent adenosines (A1518 and A1519) in the loop of a conserved hairpin near the 3'-end of 16S rRNA in the 30S particle. May play a critical role in biogenesis of 30S subunits.</text>
</comment>
<dbReference type="InterPro" id="IPR001737">
    <property type="entry name" value="KsgA/Erm"/>
</dbReference>
<keyword evidence="6 7" id="KW-0694">RNA-binding</keyword>
<dbReference type="Gene3D" id="3.40.50.150">
    <property type="entry name" value="Vaccinia Virus protein VP39"/>
    <property type="match status" value="1"/>
</dbReference>
<evidence type="ECO:0000259" key="9">
    <source>
        <dbReference type="SMART" id="SM00650"/>
    </source>
</evidence>
<keyword evidence="5 7" id="KW-0949">S-adenosyl-L-methionine</keyword>
<dbReference type="InterPro" id="IPR011530">
    <property type="entry name" value="rRNA_adenine_dimethylase"/>
</dbReference>
<evidence type="ECO:0000256" key="1">
    <source>
        <dbReference type="ARBA" id="ARBA00022490"/>
    </source>
</evidence>
<dbReference type="RefSeq" id="WP_008233234.1">
    <property type="nucleotide sequence ID" value="NZ_CAIY01000033.1"/>
</dbReference>
<feature type="binding site" evidence="7 8">
    <location>
        <position position="85"/>
    </location>
    <ligand>
        <name>S-adenosyl-L-methionine</name>
        <dbReference type="ChEBI" id="CHEBI:59789"/>
    </ligand>
</feature>
<name>M1X547_9NOST</name>
<evidence type="ECO:0000256" key="2">
    <source>
        <dbReference type="ARBA" id="ARBA00022552"/>
    </source>
</evidence>
<dbReference type="GO" id="GO:0003723">
    <property type="term" value="F:RNA binding"/>
    <property type="evidence" value="ECO:0007669"/>
    <property type="project" value="UniProtKB-UniRule"/>
</dbReference>
<dbReference type="Gene3D" id="1.10.8.100">
    <property type="entry name" value="Ribosomal RNA adenine dimethylase-like, domain 2"/>
    <property type="match status" value="1"/>
</dbReference>
<organism evidence="10 11">
    <name type="scientific">Richelia intracellularis HH01</name>
    <dbReference type="NCBI Taxonomy" id="1165094"/>
    <lineage>
        <taxon>Bacteria</taxon>
        <taxon>Bacillati</taxon>
        <taxon>Cyanobacteriota</taxon>
        <taxon>Cyanophyceae</taxon>
        <taxon>Nostocales</taxon>
        <taxon>Nostocaceae</taxon>
        <taxon>Richelia</taxon>
    </lineage>
</organism>
<dbReference type="EC" id="2.1.1.182" evidence="7"/>
<keyword evidence="4 7" id="KW-0808">Transferase</keyword>
<evidence type="ECO:0000313" key="10">
    <source>
        <dbReference type="EMBL" id="CCH67086.1"/>
    </source>
</evidence>
<evidence type="ECO:0000256" key="8">
    <source>
        <dbReference type="PROSITE-ProRule" id="PRU01026"/>
    </source>
</evidence>
<dbReference type="GO" id="GO:0005829">
    <property type="term" value="C:cytosol"/>
    <property type="evidence" value="ECO:0007669"/>
    <property type="project" value="TreeGrafter"/>
</dbReference>
<dbReference type="PROSITE" id="PS51689">
    <property type="entry name" value="SAM_RNA_A_N6_MT"/>
    <property type="match status" value="1"/>
</dbReference>
<dbReference type="NCBIfam" id="TIGR00755">
    <property type="entry name" value="ksgA"/>
    <property type="match status" value="1"/>
</dbReference>
<dbReference type="GO" id="GO:0052908">
    <property type="term" value="F:16S rRNA (adenine(1518)-N(6)/adenine(1519)-N(6))-dimethyltransferase activity"/>
    <property type="evidence" value="ECO:0007669"/>
    <property type="project" value="UniProtKB-EC"/>
</dbReference>
<dbReference type="InterPro" id="IPR020598">
    <property type="entry name" value="rRNA_Ade_methylase_Trfase_N"/>
</dbReference>
<accession>M1X547</accession>
<evidence type="ECO:0000256" key="7">
    <source>
        <dbReference type="HAMAP-Rule" id="MF_00607"/>
    </source>
</evidence>
<reference evidence="11" key="2">
    <citation type="submission" date="2016-01" db="EMBL/GenBank/DDBJ databases">
        <title>Diatom-associated endosymboitic cyanobacterium lacks core nitrogen metabolism enzymes.</title>
        <authorList>
            <person name="Hilton J.A."/>
            <person name="Foster R.A."/>
            <person name="Tripp H.J."/>
            <person name="Carter B.J."/>
            <person name="Zehr J.P."/>
            <person name="Villareal T.A."/>
        </authorList>
    </citation>
    <scope>NUCLEOTIDE SEQUENCE [LARGE SCALE GENOMIC DNA]</scope>
    <source>
        <strain evidence="11">HH01</strain>
    </source>
</reference>
<protein>
    <recommendedName>
        <fullName evidence="7">Ribosomal RNA small subunit methyltransferase A</fullName>
        <ecNumber evidence="7">2.1.1.182</ecNumber>
    </recommendedName>
    <alternativeName>
        <fullName evidence="7">16S rRNA (adenine(1518)-N(6)/adenine(1519)-N(6))-dimethyltransferase</fullName>
    </alternativeName>
    <alternativeName>
        <fullName evidence="7">16S rRNA dimethyladenosine transferase</fullName>
    </alternativeName>
    <alternativeName>
        <fullName evidence="7">16S rRNA dimethylase</fullName>
    </alternativeName>
    <alternativeName>
        <fullName evidence="7">S-adenosylmethionine-6-N', N'-adenosyl(rRNA) dimethyltransferase</fullName>
    </alternativeName>
</protein>
<dbReference type="Proteomes" id="UP000053051">
    <property type="component" value="Unassembled WGS sequence"/>
</dbReference>
<dbReference type="EMBL" id="CAIY01000033">
    <property type="protein sequence ID" value="CCH67086.1"/>
    <property type="molecule type" value="Genomic_DNA"/>
</dbReference>
<dbReference type="STRING" id="1165094.RINTHH_9310"/>
<dbReference type="SUPFAM" id="SSF53335">
    <property type="entry name" value="S-adenosyl-L-methionine-dependent methyltransferases"/>
    <property type="match status" value="1"/>
</dbReference>
<dbReference type="HAMAP" id="MF_00607">
    <property type="entry name" value="16SrRNA_methyltr_A"/>
    <property type="match status" value="1"/>
</dbReference>
<keyword evidence="3 7" id="KW-0489">Methyltransferase</keyword>
<dbReference type="AlphaFoldDB" id="M1X547"/>